<organism evidence="2 3">
    <name type="scientific">Dichomitus squalens</name>
    <dbReference type="NCBI Taxonomy" id="114155"/>
    <lineage>
        <taxon>Eukaryota</taxon>
        <taxon>Fungi</taxon>
        <taxon>Dikarya</taxon>
        <taxon>Basidiomycota</taxon>
        <taxon>Agaricomycotina</taxon>
        <taxon>Agaricomycetes</taxon>
        <taxon>Polyporales</taxon>
        <taxon>Polyporaceae</taxon>
        <taxon>Dichomitus</taxon>
    </lineage>
</organism>
<feature type="compositionally biased region" description="Basic and acidic residues" evidence="1">
    <location>
        <begin position="141"/>
        <end position="153"/>
    </location>
</feature>
<feature type="compositionally biased region" description="Low complexity" evidence="1">
    <location>
        <begin position="28"/>
        <end position="39"/>
    </location>
</feature>
<feature type="region of interest" description="Disordered" evidence="1">
    <location>
        <begin position="1"/>
        <end position="280"/>
    </location>
</feature>
<feature type="compositionally biased region" description="Basic and acidic residues" evidence="1">
    <location>
        <begin position="10"/>
        <end position="26"/>
    </location>
</feature>
<accession>A0A4Q9PF72</accession>
<evidence type="ECO:0000256" key="1">
    <source>
        <dbReference type="SAM" id="MobiDB-lite"/>
    </source>
</evidence>
<dbReference type="AlphaFoldDB" id="A0A4Q9PF72"/>
<dbReference type="EMBL" id="ML145302">
    <property type="protein sequence ID" value="TBU51611.1"/>
    <property type="molecule type" value="Genomic_DNA"/>
</dbReference>
<proteinExistence type="predicted"/>
<keyword evidence="3" id="KW-1185">Reference proteome</keyword>
<evidence type="ECO:0000313" key="2">
    <source>
        <dbReference type="EMBL" id="TBU51611.1"/>
    </source>
</evidence>
<feature type="compositionally biased region" description="Basic residues" evidence="1">
    <location>
        <begin position="183"/>
        <end position="199"/>
    </location>
</feature>
<dbReference type="Proteomes" id="UP000292082">
    <property type="component" value="Unassembled WGS sequence"/>
</dbReference>
<feature type="compositionally biased region" description="Pro residues" evidence="1">
    <location>
        <begin position="247"/>
        <end position="264"/>
    </location>
</feature>
<evidence type="ECO:0000313" key="3">
    <source>
        <dbReference type="Proteomes" id="UP000292082"/>
    </source>
</evidence>
<feature type="compositionally biased region" description="Low complexity" evidence="1">
    <location>
        <begin position="212"/>
        <end position="223"/>
    </location>
</feature>
<sequence length="280" mass="30441">MDLASLLHDSPSDDLRRRQSRQDPPPDAHAQQLQQQQPSQRPPHHSPPLDRPRDQLRERERAPQDLQHPSHGHVQHPPAYRRSPPPHHTSRPPSPPRHAPQYRAPSAGADFPAHSSQRHQLPPPSSLLSDPMYDVGGHASRRQEGLPHPHDRLGPSPGHPSSSVQVQPFTLEHRTTPSLPPKPQHHHHPHSHPSHHHALSHPNTPSATYIGPPSSRSIHASPPHSHHSSHGPGQGSIPLFPTAVGPGVPPSGPPAHAPPGPPPGGMSLRISAFPPQSPSR</sequence>
<name>A0A4Q9PF72_9APHY</name>
<gene>
    <name evidence="2" type="ORF">BD310DRAFT_327991</name>
</gene>
<feature type="compositionally biased region" description="Basic and acidic residues" evidence="1">
    <location>
        <begin position="47"/>
        <end position="63"/>
    </location>
</feature>
<reference evidence="2 3" key="1">
    <citation type="submission" date="2019-01" db="EMBL/GenBank/DDBJ databases">
        <title>Draft genome sequences of three monokaryotic isolates of the white-rot basidiomycete fungus Dichomitus squalens.</title>
        <authorList>
            <consortium name="DOE Joint Genome Institute"/>
            <person name="Lopez S.C."/>
            <person name="Andreopoulos B."/>
            <person name="Pangilinan J."/>
            <person name="Lipzen A."/>
            <person name="Riley R."/>
            <person name="Ahrendt S."/>
            <person name="Ng V."/>
            <person name="Barry K."/>
            <person name="Daum C."/>
            <person name="Grigoriev I.V."/>
            <person name="Hilden K.S."/>
            <person name="Makela M.R."/>
            <person name="de Vries R.P."/>
        </authorList>
    </citation>
    <scope>NUCLEOTIDE SEQUENCE [LARGE SCALE GENOMIC DNA]</scope>
    <source>
        <strain evidence="2 3">CBS 464.89</strain>
    </source>
</reference>
<feature type="compositionally biased region" description="Polar residues" evidence="1">
    <location>
        <begin position="159"/>
        <end position="168"/>
    </location>
</feature>
<protein>
    <submittedName>
        <fullName evidence="2">Uncharacterized protein</fullName>
    </submittedName>
</protein>